<accession>A0A0P1F1Z0</accession>
<sequence>MNTKLHAICDSKGRGYLVEPRVYFAQKAFQDINPLFVGNPDEDQYGAMLRVEKRKLHRWEWLRSICRAGV</sequence>
<dbReference type="AlphaFoldDB" id="A0A0P1F1Z0"/>
<organism evidence="1 2">
    <name type="scientific">Ruegeria atlantica</name>
    <dbReference type="NCBI Taxonomy" id="81569"/>
    <lineage>
        <taxon>Bacteria</taxon>
        <taxon>Pseudomonadati</taxon>
        <taxon>Pseudomonadota</taxon>
        <taxon>Alphaproteobacteria</taxon>
        <taxon>Rhodobacterales</taxon>
        <taxon>Roseobacteraceae</taxon>
        <taxon>Ruegeria</taxon>
    </lineage>
</organism>
<reference evidence="1 2" key="1">
    <citation type="submission" date="2015-09" db="EMBL/GenBank/DDBJ databases">
        <authorList>
            <consortium name="Swine Surveillance"/>
        </authorList>
    </citation>
    <scope>NUCLEOTIDE SEQUENCE [LARGE SCALE GENOMIC DNA]</scope>
    <source>
        <strain evidence="1 2">CECT 4292</strain>
    </source>
</reference>
<proteinExistence type="predicted"/>
<dbReference type="EMBL" id="CYPU01000049">
    <property type="protein sequence ID" value="CUH48958.1"/>
    <property type="molecule type" value="Genomic_DNA"/>
</dbReference>
<evidence type="ECO:0000313" key="1">
    <source>
        <dbReference type="EMBL" id="CUH48958.1"/>
    </source>
</evidence>
<name>A0A0P1F1Z0_9RHOB</name>
<dbReference type="Proteomes" id="UP000050783">
    <property type="component" value="Unassembled WGS sequence"/>
</dbReference>
<protein>
    <submittedName>
        <fullName evidence="1">Uncharacterized protein</fullName>
    </submittedName>
</protein>
<gene>
    <name evidence="1" type="ORF">RUA4292_03149</name>
</gene>
<evidence type="ECO:0000313" key="2">
    <source>
        <dbReference type="Proteomes" id="UP000050783"/>
    </source>
</evidence>